<dbReference type="NCBIfam" id="TIGR01730">
    <property type="entry name" value="RND_mfp"/>
    <property type="match status" value="1"/>
</dbReference>
<keyword evidence="2" id="KW-0175">Coiled coil</keyword>
<keyword evidence="3" id="KW-0732">Signal</keyword>
<dbReference type="RefSeq" id="WP_113890388.1">
    <property type="nucleotide sequence ID" value="NZ_QNRK01000018.1"/>
</dbReference>
<proteinExistence type="inferred from homology"/>
<dbReference type="PANTHER" id="PTHR30469:SF15">
    <property type="entry name" value="HLYD FAMILY OF SECRETION PROTEINS"/>
    <property type="match status" value="1"/>
</dbReference>
<dbReference type="Gene3D" id="2.40.50.100">
    <property type="match status" value="1"/>
</dbReference>
<keyword evidence="5" id="KW-1185">Reference proteome</keyword>
<feature type="coiled-coil region" evidence="2">
    <location>
        <begin position="84"/>
        <end position="111"/>
    </location>
</feature>
<organism evidence="4 5">
    <name type="scientific">Roseiarcus fermentans</name>
    <dbReference type="NCBI Taxonomy" id="1473586"/>
    <lineage>
        <taxon>Bacteria</taxon>
        <taxon>Pseudomonadati</taxon>
        <taxon>Pseudomonadota</taxon>
        <taxon>Alphaproteobacteria</taxon>
        <taxon>Hyphomicrobiales</taxon>
        <taxon>Roseiarcaceae</taxon>
        <taxon>Roseiarcus</taxon>
    </lineage>
</organism>
<name>A0A366F7E0_9HYPH</name>
<dbReference type="AlphaFoldDB" id="A0A366F7E0"/>
<evidence type="ECO:0000313" key="5">
    <source>
        <dbReference type="Proteomes" id="UP000253529"/>
    </source>
</evidence>
<dbReference type="Proteomes" id="UP000253529">
    <property type="component" value="Unassembled WGS sequence"/>
</dbReference>
<evidence type="ECO:0000256" key="3">
    <source>
        <dbReference type="SAM" id="SignalP"/>
    </source>
</evidence>
<dbReference type="OrthoDB" id="7914255at2"/>
<dbReference type="PANTHER" id="PTHR30469">
    <property type="entry name" value="MULTIDRUG RESISTANCE PROTEIN MDTA"/>
    <property type="match status" value="1"/>
</dbReference>
<gene>
    <name evidence="4" type="ORF">DFR50_11844</name>
</gene>
<feature type="signal peptide" evidence="3">
    <location>
        <begin position="1"/>
        <end position="19"/>
    </location>
</feature>
<dbReference type="Gene3D" id="2.40.420.20">
    <property type="match status" value="1"/>
</dbReference>
<protein>
    <submittedName>
        <fullName evidence="4">RND family efflux transporter MFP subunit</fullName>
    </submittedName>
</protein>
<accession>A0A366F7E0</accession>
<evidence type="ECO:0000256" key="2">
    <source>
        <dbReference type="SAM" id="Coils"/>
    </source>
</evidence>
<dbReference type="SUPFAM" id="SSF111369">
    <property type="entry name" value="HlyD-like secretion proteins"/>
    <property type="match status" value="1"/>
</dbReference>
<evidence type="ECO:0000313" key="4">
    <source>
        <dbReference type="EMBL" id="RBP10558.1"/>
    </source>
</evidence>
<evidence type="ECO:0000256" key="1">
    <source>
        <dbReference type="ARBA" id="ARBA00009477"/>
    </source>
</evidence>
<comment type="caution">
    <text evidence="4">The sequence shown here is derived from an EMBL/GenBank/DDBJ whole genome shotgun (WGS) entry which is preliminary data.</text>
</comment>
<reference evidence="4 5" key="1">
    <citation type="submission" date="2018-06" db="EMBL/GenBank/DDBJ databases">
        <title>Genomic Encyclopedia of Type Strains, Phase IV (KMG-IV): sequencing the most valuable type-strain genomes for metagenomic binning, comparative biology and taxonomic classification.</title>
        <authorList>
            <person name="Goeker M."/>
        </authorList>
    </citation>
    <scope>NUCLEOTIDE SEQUENCE [LARGE SCALE GENOMIC DNA]</scope>
    <source>
        <strain evidence="4 5">DSM 24875</strain>
    </source>
</reference>
<comment type="similarity">
    <text evidence="1">Belongs to the membrane fusion protein (MFP) (TC 8.A.1) family.</text>
</comment>
<dbReference type="InterPro" id="IPR006143">
    <property type="entry name" value="RND_pump_MFP"/>
</dbReference>
<sequence>MRLALCLALAMSAPPPAVAASLVVHASATPDEKAIVATVEPAHELTARARIGGTIASLSVKEGDWVTAGQEIAVIADQKLVLQRQALDSRIQSQQSQRDKARSDYDRALELMRRGVGTQVQVDATRTALDVADRTLSAMGSDRDVLDQQMKEGATLAPGAGRVLKTPGAEGSVVLPGETIATIAENHYILRLQLPERHARVMRAGDVVKIGGRGAAGGGSLSEGKVRIVYPEIEGGRVIADVEAPDVGDYFVGERTRVYVATGDRPAIVVPRAYVHRRAGVDYVKLKDGVEVVVQIGSGDDKTVEILAGLADGDEVVTP</sequence>
<dbReference type="EMBL" id="QNRK01000018">
    <property type="protein sequence ID" value="RBP10558.1"/>
    <property type="molecule type" value="Genomic_DNA"/>
</dbReference>
<dbReference type="Gene3D" id="2.40.30.170">
    <property type="match status" value="1"/>
</dbReference>
<dbReference type="GO" id="GO:1990281">
    <property type="term" value="C:efflux pump complex"/>
    <property type="evidence" value="ECO:0007669"/>
    <property type="project" value="TreeGrafter"/>
</dbReference>
<feature type="chain" id="PRO_5016833854" evidence="3">
    <location>
        <begin position="20"/>
        <end position="319"/>
    </location>
</feature>
<dbReference type="Gene3D" id="1.10.287.470">
    <property type="entry name" value="Helix hairpin bin"/>
    <property type="match status" value="1"/>
</dbReference>
<dbReference type="GO" id="GO:0015562">
    <property type="term" value="F:efflux transmembrane transporter activity"/>
    <property type="evidence" value="ECO:0007669"/>
    <property type="project" value="TreeGrafter"/>
</dbReference>